<evidence type="ECO:0000313" key="12">
    <source>
        <dbReference type="Proteomes" id="UP001140513"/>
    </source>
</evidence>
<dbReference type="PROSITE" id="PS50929">
    <property type="entry name" value="ABC_TM1F"/>
    <property type="match status" value="1"/>
</dbReference>
<dbReference type="InterPro" id="IPR027417">
    <property type="entry name" value="P-loop_NTPase"/>
</dbReference>
<comment type="subcellular location">
    <subcellularLocation>
        <location evidence="1">Membrane</location>
        <topology evidence="1">Multi-pass membrane protein</topology>
    </subcellularLocation>
</comment>
<evidence type="ECO:0000256" key="1">
    <source>
        <dbReference type="ARBA" id="ARBA00004141"/>
    </source>
</evidence>
<feature type="transmembrane region" description="Helical" evidence="8">
    <location>
        <begin position="92"/>
        <end position="113"/>
    </location>
</feature>
<feature type="transmembrane region" description="Helical" evidence="8">
    <location>
        <begin position="66"/>
        <end position="86"/>
    </location>
</feature>
<dbReference type="PANTHER" id="PTHR24223">
    <property type="entry name" value="ATP-BINDING CASSETTE SUB-FAMILY C"/>
    <property type="match status" value="1"/>
</dbReference>
<keyword evidence="4" id="KW-0547">Nucleotide-binding</keyword>
<dbReference type="PROSITE" id="PS00211">
    <property type="entry name" value="ABC_TRANSPORTER_1"/>
    <property type="match status" value="1"/>
</dbReference>
<dbReference type="InterPro" id="IPR003439">
    <property type="entry name" value="ABC_transporter-like_ATP-bd"/>
</dbReference>
<dbReference type="PROSITE" id="PS50893">
    <property type="entry name" value="ABC_TRANSPORTER_2"/>
    <property type="match status" value="1"/>
</dbReference>
<keyword evidence="7 8" id="KW-0472">Membrane</keyword>
<dbReference type="InterPro" id="IPR050173">
    <property type="entry name" value="ABC_transporter_C-like"/>
</dbReference>
<dbReference type="GO" id="GO:0016020">
    <property type="term" value="C:membrane"/>
    <property type="evidence" value="ECO:0007669"/>
    <property type="project" value="UniProtKB-SubCell"/>
</dbReference>
<dbReference type="GO" id="GO:0005524">
    <property type="term" value="F:ATP binding"/>
    <property type="evidence" value="ECO:0007669"/>
    <property type="project" value="UniProtKB-KW"/>
</dbReference>
<dbReference type="RefSeq" id="XP_056072608.1">
    <property type="nucleotide sequence ID" value="XM_056212300.1"/>
</dbReference>
<evidence type="ECO:0000256" key="8">
    <source>
        <dbReference type="SAM" id="Phobius"/>
    </source>
</evidence>
<keyword evidence="12" id="KW-1185">Reference proteome</keyword>
<evidence type="ECO:0000313" key="11">
    <source>
        <dbReference type="EMBL" id="KAJ4355482.1"/>
    </source>
</evidence>
<dbReference type="SUPFAM" id="SSF90123">
    <property type="entry name" value="ABC transporter transmembrane region"/>
    <property type="match status" value="1"/>
</dbReference>
<gene>
    <name evidence="11" type="ORF">N0V89_003498</name>
</gene>
<dbReference type="AlphaFoldDB" id="A0A9W9CCK5"/>
<protein>
    <recommendedName>
        <fullName evidence="13">P-loop containing nucleoside triphosphate hydrolase protein</fullName>
    </recommendedName>
</protein>
<evidence type="ECO:0000256" key="4">
    <source>
        <dbReference type="ARBA" id="ARBA00022741"/>
    </source>
</evidence>
<comment type="caution">
    <text evidence="11">The sequence shown here is derived from an EMBL/GenBank/DDBJ whole genome shotgun (WGS) entry which is preliminary data.</text>
</comment>
<feature type="transmembrane region" description="Helical" evidence="8">
    <location>
        <begin position="512"/>
        <end position="530"/>
    </location>
</feature>
<feature type="domain" description="ABC transporter" evidence="9">
    <location>
        <begin position="587"/>
        <end position="815"/>
    </location>
</feature>
<dbReference type="Proteomes" id="UP001140513">
    <property type="component" value="Unassembled WGS sequence"/>
</dbReference>
<dbReference type="InterPro" id="IPR017871">
    <property type="entry name" value="ABC_transporter-like_CS"/>
</dbReference>
<feature type="transmembrane region" description="Helical" evidence="8">
    <location>
        <begin position="153"/>
        <end position="172"/>
    </location>
</feature>
<dbReference type="Gene3D" id="3.40.50.300">
    <property type="entry name" value="P-loop containing nucleotide triphosphate hydrolases"/>
    <property type="match status" value="1"/>
</dbReference>
<reference evidence="11" key="1">
    <citation type="submission" date="2022-10" db="EMBL/GenBank/DDBJ databases">
        <title>Tapping the CABI collections for fungal endophytes: first genome assemblies for Collariella, Neodidymelliopsis, Ascochyta clinopodiicola, Didymella pomorum, Didymosphaeria variabile, Neocosmospora piperis and Neocucurbitaria cava.</title>
        <authorList>
            <person name="Hill R."/>
        </authorList>
    </citation>
    <scope>NUCLEOTIDE SEQUENCE</scope>
    <source>
        <strain evidence="11">IMI 356815</strain>
    </source>
</reference>
<dbReference type="Pfam" id="PF00005">
    <property type="entry name" value="ABC_tran"/>
    <property type="match status" value="1"/>
</dbReference>
<dbReference type="Gene3D" id="1.20.1560.10">
    <property type="entry name" value="ABC transporter type 1, transmembrane domain"/>
    <property type="match status" value="1"/>
</dbReference>
<dbReference type="OrthoDB" id="6500128at2759"/>
<evidence type="ECO:0000256" key="3">
    <source>
        <dbReference type="ARBA" id="ARBA00022692"/>
    </source>
</evidence>
<feature type="transmembrane region" description="Helical" evidence="8">
    <location>
        <begin position="873"/>
        <end position="891"/>
    </location>
</feature>
<evidence type="ECO:0000256" key="7">
    <source>
        <dbReference type="ARBA" id="ARBA00023136"/>
    </source>
</evidence>
<feature type="transmembrane region" description="Helical" evidence="8">
    <location>
        <begin position="306"/>
        <end position="328"/>
    </location>
</feature>
<feature type="transmembrane region" description="Helical" evidence="8">
    <location>
        <begin position="378"/>
        <end position="397"/>
    </location>
</feature>
<dbReference type="InterPro" id="IPR044746">
    <property type="entry name" value="ABCC_6TM_D1"/>
</dbReference>
<dbReference type="FunFam" id="1.20.1560.10:FF:000055">
    <property type="entry name" value="ABC multidrug transporter (Eurofung)"/>
    <property type="match status" value="1"/>
</dbReference>
<accession>A0A9W9CCK5</accession>
<feature type="transmembrane region" description="Helical" evidence="8">
    <location>
        <begin position="403"/>
        <end position="422"/>
    </location>
</feature>
<dbReference type="GeneID" id="80907028"/>
<sequence>MPFSTGESHLFQFNQSGFDFNIQFEQLFFSVVPSVLFIITSAWRTFHQSRKPAVVHAPAFQLLKAIAIAAYLGLELALLVLVATGSFHTPGIFIGASVLKLVSALLMIVLSIIDHSRSPRPSVLLSVYLSVTLLLDAAQARTLFLSADGNPEVIYSSLFCAAIALKALMLLLEAKQKTPWVHWDEKEHSPEETSGVFSIGVFFWLNKMFMLGYRKVLSVDDLYPLDQALDSEALHDKFSNEMDYSKLKGDKFGLVKVLARTLAVPLLIPILPRLALLGFTLCQPLFMERLLDHLSQPTLEANVGYGFIGATFFIYSGIAISTAFYWYFCDRLRTMTRSVLVTEIYIQATKARIGVSDDSAALTLMSTDMERIRYGMRFLHEVWVSMFQASLAAWMLYNRLGVVFVAPIGIIAAGFVALAFLAKYMGASQRQWMAAVQERVGLTATVISSMKNLKISGLSSAIGSTVQRLRIEELAASVLFRKIFITAALLGFFAQLIGPPITFALLQNTLDVSTMFTSLAFLTLLTYPLSHIFEGIPHLMTTLACLGRIQAFLERETHGDFRKVFGDTRQGIEKPPVGIADSSKCVITITDGNFGWRSDEFVLRDVNAEIPKASLTVVVGPVGSGKSTFCKAVLGEIPFATGSVISHTRPSHIGFCEQGAFLSNGSLKDNIVGYSTFDQERYTEVINATSLGFDIATFPNGDETNVGSDGITLSGGQKQRVSLARALYLQSDLLVLDDVFSGLDADTEARVFRQVFAPGGLIRRRGATAVLCTHSVGHLMDADHVIVLGNNTIAEQGSYAELVTGSGYVRGLDLEGSSSSDVSTDEIESSSIRCDQNAPLLDPLATKSVREADIDMKRQVGDKTVYKVYVKSMGLHIAGLALLFAAFWGFFTNFPTICK</sequence>
<dbReference type="SMART" id="SM00382">
    <property type="entry name" value="AAA"/>
    <property type="match status" value="1"/>
</dbReference>
<feature type="transmembrane region" description="Helical" evidence="8">
    <location>
        <begin position="125"/>
        <end position="147"/>
    </location>
</feature>
<keyword evidence="6 8" id="KW-1133">Transmembrane helix</keyword>
<evidence type="ECO:0000256" key="2">
    <source>
        <dbReference type="ARBA" id="ARBA00022448"/>
    </source>
</evidence>
<dbReference type="CDD" id="cd03250">
    <property type="entry name" value="ABCC_MRP_domain1"/>
    <property type="match status" value="1"/>
</dbReference>
<keyword evidence="2" id="KW-0813">Transport</keyword>
<evidence type="ECO:0000259" key="9">
    <source>
        <dbReference type="PROSITE" id="PS50893"/>
    </source>
</evidence>
<dbReference type="EMBL" id="JAPEUX010000003">
    <property type="protein sequence ID" value="KAJ4355482.1"/>
    <property type="molecule type" value="Genomic_DNA"/>
</dbReference>
<keyword evidence="3 8" id="KW-0812">Transmembrane</keyword>
<dbReference type="GO" id="GO:0016887">
    <property type="term" value="F:ATP hydrolysis activity"/>
    <property type="evidence" value="ECO:0007669"/>
    <property type="project" value="InterPro"/>
</dbReference>
<dbReference type="InterPro" id="IPR036640">
    <property type="entry name" value="ABC1_TM_sf"/>
</dbReference>
<evidence type="ECO:0008006" key="13">
    <source>
        <dbReference type="Google" id="ProtNLM"/>
    </source>
</evidence>
<proteinExistence type="predicted"/>
<dbReference type="GO" id="GO:0140359">
    <property type="term" value="F:ABC-type transporter activity"/>
    <property type="evidence" value="ECO:0007669"/>
    <property type="project" value="InterPro"/>
</dbReference>
<evidence type="ECO:0000259" key="10">
    <source>
        <dbReference type="PROSITE" id="PS50929"/>
    </source>
</evidence>
<dbReference type="InterPro" id="IPR011527">
    <property type="entry name" value="ABC1_TM_dom"/>
</dbReference>
<keyword evidence="5" id="KW-0067">ATP-binding</keyword>
<feature type="domain" description="ABC transmembrane type-1" evidence="10">
    <location>
        <begin position="274"/>
        <end position="541"/>
    </location>
</feature>
<evidence type="ECO:0000256" key="5">
    <source>
        <dbReference type="ARBA" id="ARBA00022840"/>
    </source>
</evidence>
<feature type="transmembrane region" description="Helical" evidence="8">
    <location>
        <begin position="27"/>
        <end position="46"/>
    </location>
</feature>
<evidence type="ECO:0000256" key="6">
    <source>
        <dbReference type="ARBA" id="ARBA00022989"/>
    </source>
</evidence>
<dbReference type="SUPFAM" id="SSF52540">
    <property type="entry name" value="P-loop containing nucleoside triphosphate hydrolases"/>
    <property type="match status" value="1"/>
</dbReference>
<dbReference type="CDD" id="cd18579">
    <property type="entry name" value="ABC_6TM_ABCC_D1"/>
    <property type="match status" value="1"/>
</dbReference>
<dbReference type="PANTHER" id="PTHR24223:SF345">
    <property type="entry name" value="ABC MULTIDRUG TRANSPORTER (EUROFUNG)"/>
    <property type="match status" value="1"/>
</dbReference>
<organism evidence="11 12">
    <name type="scientific">Didymosphaeria variabile</name>
    <dbReference type="NCBI Taxonomy" id="1932322"/>
    <lineage>
        <taxon>Eukaryota</taxon>
        <taxon>Fungi</taxon>
        <taxon>Dikarya</taxon>
        <taxon>Ascomycota</taxon>
        <taxon>Pezizomycotina</taxon>
        <taxon>Dothideomycetes</taxon>
        <taxon>Pleosporomycetidae</taxon>
        <taxon>Pleosporales</taxon>
        <taxon>Massarineae</taxon>
        <taxon>Didymosphaeriaceae</taxon>
        <taxon>Didymosphaeria</taxon>
    </lineage>
</organism>
<name>A0A9W9CCK5_9PLEO</name>
<feature type="transmembrane region" description="Helical" evidence="8">
    <location>
        <begin position="483"/>
        <end position="506"/>
    </location>
</feature>
<dbReference type="InterPro" id="IPR003593">
    <property type="entry name" value="AAA+_ATPase"/>
</dbReference>
<feature type="transmembrane region" description="Helical" evidence="8">
    <location>
        <begin position="262"/>
        <end position="286"/>
    </location>
</feature>